<protein>
    <submittedName>
        <fullName evidence="1">Uncharacterized protein</fullName>
    </submittedName>
</protein>
<name>A0ACB8QYJ4_9AGAM</name>
<evidence type="ECO:0000313" key="2">
    <source>
        <dbReference type="Proteomes" id="UP000814128"/>
    </source>
</evidence>
<comment type="caution">
    <text evidence="1">The sequence shown here is derived from an EMBL/GenBank/DDBJ whole genome shotgun (WGS) entry which is preliminary data.</text>
</comment>
<gene>
    <name evidence="1" type="ORF">K488DRAFT_81718</name>
</gene>
<reference evidence="1" key="2">
    <citation type="journal article" date="2022" name="New Phytol.">
        <title>Evolutionary transition to the ectomycorrhizal habit in the genomes of a hyperdiverse lineage of mushroom-forming fungi.</title>
        <authorList>
            <person name="Looney B."/>
            <person name="Miyauchi S."/>
            <person name="Morin E."/>
            <person name="Drula E."/>
            <person name="Courty P.E."/>
            <person name="Kohler A."/>
            <person name="Kuo A."/>
            <person name="LaButti K."/>
            <person name="Pangilinan J."/>
            <person name="Lipzen A."/>
            <person name="Riley R."/>
            <person name="Andreopoulos W."/>
            <person name="He G."/>
            <person name="Johnson J."/>
            <person name="Nolan M."/>
            <person name="Tritt A."/>
            <person name="Barry K.W."/>
            <person name="Grigoriev I.V."/>
            <person name="Nagy L.G."/>
            <person name="Hibbett D."/>
            <person name="Henrissat B."/>
            <person name="Matheny P.B."/>
            <person name="Labbe J."/>
            <person name="Martin F.M."/>
        </authorList>
    </citation>
    <scope>NUCLEOTIDE SEQUENCE</scope>
    <source>
        <strain evidence="1">EC-137</strain>
    </source>
</reference>
<dbReference type="EMBL" id="MU273468">
    <property type="protein sequence ID" value="KAI0036722.1"/>
    <property type="molecule type" value="Genomic_DNA"/>
</dbReference>
<proteinExistence type="predicted"/>
<keyword evidence="2" id="KW-1185">Reference proteome</keyword>
<sequence>MLALIALFSVLVANVFAIPTWQAFNSRGSLSSLVSGANAIEAVGLPFNSRFFMAMSGPSGVPSNVTIQNHLPTDPPLYFLDRDQLYQWTNDSYILPVTVLNTTTSDEDPLPYKLVLGSSEEMIQGVSWRWRGVNLFLDHAGRKESNLGNYYTCKNTHGHLGTYMYLRTQGERSHGVLPKGCYVVRLRSYQSVVQQEEERKQQALLQSWW</sequence>
<dbReference type="Proteomes" id="UP000814128">
    <property type="component" value="Unassembled WGS sequence"/>
</dbReference>
<organism evidence="1 2">
    <name type="scientific">Vararia minispora EC-137</name>
    <dbReference type="NCBI Taxonomy" id="1314806"/>
    <lineage>
        <taxon>Eukaryota</taxon>
        <taxon>Fungi</taxon>
        <taxon>Dikarya</taxon>
        <taxon>Basidiomycota</taxon>
        <taxon>Agaricomycotina</taxon>
        <taxon>Agaricomycetes</taxon>
        <taxon>Russulales</taxon>
        <taxon>Lachnocladiaceae</taxon>
        <taxon>Vararia</taxon>
    </lineage>
</organism>
<accession>A0ACB8QYJ4</accession>
<evidence type="ECO:0000313" key="1">
    <source>
        <dbReference type="EMBL" id="KAI0036722.1"/>
    </source>
</evidence>
<reference evidence="1" key="1">
    <citation type="submission" date="2021-02" db="EMBL/GenBank/DDBJ databases">
        <authorList>
            <consortium name="DOE Joint Genome Institute"/>
            <person name="Ahrendt S."/>
            <person name="Looney B.P."/>
            <person name="Miyauchi S."/>
            <person name="Morin E."/>
            <person name="Drula E."/>
            <person name="Courty P.E."/>
            <person name="Chicoki N."/>
            <person name="Fauchery L."/>
            <person name="Kohler A."/>
            <person name="Kuo A."/>
            <person name="Labutti K."/>
            <person name="Pangilinan J."/>
            <person name="Lipzen A."/>
            <person name="Riley R."/>
            <person name="Andreopoulos W."/>
            <person name="He G."/>
            <person name="Johnson J."/>
            <person name="Barry K.W."/>
            <person name="Grigoriev I.V."/>
            <person name="Nagy L."/>
            <person name="Hibbett D."/>
            <person name="Henrissat B."/>
            <person name="Matheny P.B."/>
            <person name="Labbe J."/>
            <person name="Martin F."/>
        </authorList>
    </citation>
    <scope>NUCLEOTIDE SEQUENCE</scope>
    <source>
        <strain evidence="1">EC-137</strain>
    </source>
</reference>